<dbReference type="AlphaFoldDB" id="A0A218X5G5"/>
<keyword evidence="6" id="KW-1185">Reference proteome</keyword>
<dbReference type="OrthoDB" id="1936278at2759"/>
<evidence type="ECO:0000313" key="5">
    <source>
        <dbReference type="Proteomes" id="UP000197138"/>
    </source>
</evidence>
<sequence length="144" mass="16251">MISPRKLIRIARKWQKAAALRRKRISFLEANGSEGKPSSSEEPCLAGKGNFVVYTVDQKQFEFPIKYLSNPIVMELLRLSEEEFSLSRDGPITLPCDITSLEHIISLIRGKKGGVISRDYKIIAASRCSLPTSFHQRQELLLCS</sequence>
<dbReference type="Proteomes" id="UP000515151">
    <property type="component" value="Chromosome 2"/>
</dbReference>
<evidence type="ECO:0000256" key="2">
    <source>
        <dbReference type="ARBA" id="ARBA00022473"/>
    </source>
</evidence>
<accession>A0A218X5G5</accession>
<keyword evidence="2" id="KW-0217">Developmental protein</keyword>
<proteinExistence type="inferred from homology"/>
<protein>
    <submittedName>
        <fullName evidence="7">Auxin-responsive protein SAUR68-like</fullName>
    </submittedName>
</protein>
<keyword evidence="3" id="KW-0341">Growth regulation</keyword>
<reference evidence="6" key="3">
    <citation type="journal article" date="2020" name="Plant Biotechnol. J.">
        <title>The pomegranate (Punica granatum L.) draft genome dissects genetic divergence between soft- and hard-seeded cultivars.</title>
        <authorList>
            <person name="Luo X."/>
            <person name="Li H."/>
            <person name="Wu Z."/>
            <person name="Yao W."/>
            <person name="Zhao P."/>
            <person name="Cao D."/>
            <person name="Yu H."/>
            <person name="Li K."/>
            <person name="Poudel K."/>
            <person name="Zhao D."/>
            <person name="Zhang F."/>
            <person name="Xia X."/>
            <person name="Chen L."/>
            <person name="Wang Q."/>
            <person name="Jing D."/>
            <person name="Cao S."/>
        </authorList>
    </citation>
    <scope>NUCLEOTIDE SEQUENCE [LARGE SCALE GENOMIC DNA]</scope>
</reference>
<dbReference type="Pfam" id="PF02519">
    <property type="entry name" value="Auxin_inducible"/>
    <property type="match status" value="1"/>
</dbReference>
<evidence type="ECO:0000256" key="1">
    <source>
        <dbReference type="ARBA" id="ARBA00006974"/>
    </source>
</evidence>
<dbReference type="PANTHER" id="PTHR31175">
    <property type="entry name" value="AUXIN-RESPONSIVE FAMILY PROTEIN"/>
    <property type="match status" value="1"/>
</dbReference>
<comment type="similarity">
    <text evidence="1">Belongs to the ARG7 family.</text>
</comment>
<dbReference type="RefSeq" id="XP_031383171.1">
    <property type="nucleotide sequence ID" value="XM_031527311.1"/>
</dbReference>
<dbReference type="GeneID" id="116197237"/>
<evidence type="ECO:0000256" key="3">
    <source>
        <dbReference type="ARBA" id="ARBA00022604"/>
    </source>
</evidence>
<organism evidence="4 5">
    <name type="scientific">Punica granatum</name>
    <name type="common">Pomegranate</name>
    <dbReference type="NCBI Taxonomy" id="22663"/>
    <lineage>
        <taxon>Eukaryota</taxon>
        <taxon>Viridiplantae</taxon>
        <taxon>Streptophyta</taxon>
        <taxon>Embryophyta</taxon>
        <taxon>Tracheophyta</taxon>
        <taxon>Spermatophyta</taxon>
        <taxon>Magnoliopsida</taxon>
        <taxon>eudicotyledons</taxon>
        <taxon>Gunneridae</taxon>
        <taxon>Pentapetalae</taxon>
        <taxon>rosids</taxon>
        <taxon>malvids</taxon>
        <taxon>Myrtales</taxon>
        <taxon>Lythraceae</taxon>
        <taxon>Punica</taxon>
    </lineage>
</organism>
<evidence type="ECO:0000313" key="4">
    <source>
        <dbReference type="EMBL" id="OWM80465.1"/>
    </source>
</evidence>
<evidence type="ECO:0000313" key="6">
    <source>
        <dbReference type="Proteomes" id="UP000515151"/>
    </source>
</evidence>
<reference evidence="5" key="1">
    <citation type="journal article" date="2017" name="Plant J.">
        <title>The pomegranate (Punica granatum L.) genome and the genomics of punicalagin biosynthesis.</title>
        <authorList>
            <person name="Qin G."/>
            <person name="Xu C."/>
            <person name="Ming R."/>
            <person name="Tang H."/>
            <person name="Guyot R."/>
            <person name="Kramer E.M."/>
            <person name="Hu Y."/>
            <person name="Yi X."/>
            <person name="Qi Y."/>
            <person name="Xu X."/>
            <person name="Gao Z."/>
            <person name="Pan H."/>
            <person name="Jian J."/>
            <person name="Tian Y."/>
            <person name="Yue Z."/>
            <person name="Xu Y."/>
        </authorList>
    </citation>
    <scope>NUCLEOTIDE SEQUENCE [LARGE SCALE GENOMIC DNA]</scope>
    <source>
        <strain evidence="5">cv. Dabenzi</strain>
    </source>
</reference>
<dbReference type="GO" id="GO:0009733">
    <property type="term" value="P:response to auxin"/>
    <property type="evidence" value="ECO:0007669"/>
    <property type="project" value="InterPro"/>
</dbReference>
<evidence type="ECO:0000313" key="7">
    <source>
        <dbReference type="RefSeq" id="XP_031383171.1"/>
    </source>
</evidence>
<dbReference type="Proteomes" id="UP000197138">
    <property type="component" value="Unassembled WGS sequence"/>
</dbReference>
<reference evidence="7" key="4">
    <citation type="submission" date="2025-04" db="UniProtKB">
        <authorList>
            <consortium name="RefSeq"/>
        </authorList>
    </citation>
    <scope>IDENTIFICATION</scope>
    <source>
        <tissue evidence="7">Leaf</tissue>
    </source>
</reference>
<gene>
    <name evidence="7" type="primary">LOC116197237</name>
    <name evidence="4" type="ORF">CDL15_Pgr019745</name>
</gene>
<reference evidence="4" key="2">
    <citation type="submission" date="2017-06" db="EMBL/GenBank/DDBJ databases">
        <title>The pomegranate genome and the genomics of punicalagin biosynthesis.</title>
        <authorList>
            <person name="Xu C."/>
        </authorList>
    </citation>
    <scope>NUCLEOTIDE SEQUENCE [LARGE SCALE GENOMIC DNA]</scope>
    <source>
        <tissue evidence="4">Fresh leaf</tissue>
    </source>
</reference>
<dbReference type="EMBL" id="MTKT01002229">
    <property type="protein sequence ID" value="OWM80465.1"/>
    <property type="molecule type" value="Genomic_DNA"/>
</dbReference>
<dbReference type="InterPro" id="IPR003676">
    <property type="entry name" value="SAUR_fam"/>
</dbReference>
<name>A0A218X5G5_PUNGR</name>